<dbReference type="Gene3D" id="3.40.50.1460">
    <property type="match status" value="1"/>
</dbReference>
<gene>
    <name evidence="4" type="ORF">F0U60_46450</name>
</gene>
<feature type="domain" description="Peptidase C14 caspase" evidence="3">
    <location>
        <begin position="88"/>
        <end position="275"/>
    </location>
</feature>
<keyword evidence="2" id="KW-0472">Membrane</keyword>
<keyword evidence="2" id="KW-1133">Transmembrane helix</keyword>
<evidence type="ECO:0000256" key="2">
    <source>
        <dbReference type="SAM" id="Phobius"/>
    </source>
</evidence>
<reference evidence="4 5" key="1">
    <citation type="submission" date="2019-08" db="EMBL/GenBank/DDBJ databases">
        <title>Archangium and Cystobacter genomes.</title>
        <authorList>
            <person name="Chen I.-C.K."/>
            <person name="Wielgoss S."/>
        </authorList>
    </citation>
    <scope>NUCLEOTIDE SEQUENCE [LARGE SCALE GENOMIC DNA]</scope>
    <source>
        <strain evidence="4 5">Cbm 6</strain>
    </source>
</reference>
<name>A0ABY9X5W8_9BACT</name>
<dbReference type="InterPro" id="IPR011600">
    <property type="entry name" value="Pept_C14_caspase"/>
</dbReference>
<dbReference type="Proteomes" id="UP001611383">
    <property type="component" value="Chromosome"/>
</dbReference>
<dbReference type="InterPro" id="IPR029030">
    <property type="entry name" value="Caspase-like_dom_sf"/>
</dbReference>
<dbReference type="Pfam" id="PF00656">
    <property type="entry name" value="Peptidase_C14"/>
    <property type="match status" value="1"/>
</dbReference>
<evidence type="ECO:0000256" key="1">
    <source>
        <dbReference type="SAM" id="MobiDB-lite"/>
    </source>
</evidence>
<accession>A0ABY9X5W8</accession>
<dbReference type="EMBL" id="CP043494">
    <property type="protein sequence ID" value="WNG50750.1"/>
    <property type="molecule type" value="Genomic_DNA"/>
</dbReference>
<evidence type="ECO:0000259" key="3">
    <source>
        <dbReference type="Pfam" id="PF00656"/>
    </source>
</evidence>
<keyword evidence="5" id="KW-1185">Reference proteome</keyword>
<evidence type="ECO:0000313" key="4">
    <source>
        <dbReference type="EMBL" id="WNG50750.1"/>
    </source>
</evidence>
<feature type="transmembrane region" description="Helical" evidence="2">
    <location>
        <begin position="66"/>
        <end position="84"/>
    </location>
</feature>
<feature type="region of interest" description="Disordered" evidence="1">
    <location>
        <begin position="15"/>
        <end position="34"/>
    </location>
</feature>
<keyword evidence="2" id="KW-0812">Transmembrane</keyword>
<proteinExistence type="predicted"/>
<protein>
    <submittedName>
        <fullName evidence="4">Caspase family protein</fullName>
    </submittedName>
</protein>
<dbReference type="SUPFAM" id="SSF52129">
    <property type="entry name" value="Caspase-like"/>
    <property type="match status" value="1"/>
</dbReference>
<sequence>MDDVLRGTAPSRWLVAGGRPRHSGREDAAAPVGVPGATSVRHGAGLSGTRLRVAGVRRAVRLGARWLAAAGMWLALLAAAPTWASESRYALLIGAHRGNADEPMLRYASDDAERLRDVLVSLGEFLPENVLVLTDPSADRVRTALARMNARIREEVSRDRSSVLLVFYSGHADAESLHLGGTLLPWEELRNLTSGSAAAARLLVVDACRSGQVTRVKGTRVAAPFALPPDVESRGLPEGFAILSSSSAGENSQESDALQGSFFTHHLVAALRGVADLGGDGLVSLAEAYQYASDRTVASTVATLAGVQHPTYLYDLKGRSELVLTRPGRVRGLASVRLSEPGQYFFRKEGREGTVVLEVNISREPRTARLMPGRYFVQRRLPDRLYEAPVSAGGEQSLDLARASWSVVELDQLVRKGGGGRPTYAVSVWGGGATSVLTGFPFTPAASVQASLDTAALSLDAQVELARAVLTSPQFERRLTAVSLRAGARKVFDLGPFSLSGGVRLGATSFDQRFSGREAPRRWQLSPHLDTLVRADVRPVRGFFLGVEAGLRASYVRVSSVNDASARTPVTPVIALGGGMRW</sequence>
<organism evidence="4 5">
    <name type="scientific">Archangium minus</name>
    <dbReference type="NCBI Taxonomy" id="83450"/>
    <lineage>
        <taxon>Bacteria</taxon>
        <taxon>Pseudomonadati</taxon>
        <taxon>Myxococcota</taxon>
        <taxon>Myxococcia</taxon>
        <taxon>Myxococcales</taxon>
        <taxon>Cystobacterineae</taxon>
        <taxon>Archangiaceae</taxon>
        <taxon>Archangium</taxon>
    </lineage>
</organism>
<evidence type="ECO:0000313" key="5">
    <source>
        <dbReference type="Proteomes" id="UP001611383"/>
    </source>
</evidence>